<gene>
    <name evidence="2" type="ORF">SAMN05216602_2677</name>
</gene>
<organism evidence="2 3">
    <name type="scientific">Phytopseudomonas argentinensis</name>
    <dbReference type="NCBI Taxonomy" id="289370"/>
    <lineage>
        <taxon>Bacteria</taxon>
        <taxon>Pseudomonadati</taxon>
        <taxon>Pseudomonadota</taxon>
        <taxon>Gammaproteobacteria</taxon>
        <taxon>Pseudomonadales</taxon>
        <taxon>Pseudomonadaceae</taxon>
        <taxon>Phytopseudomonas</taxon>
    </lineage>
</organism>
<evidence type="ECO:0000313" key="2">
    <source>
        <dbReference type="EMBL" id="SFI75204.1"/>
    </source>
</evidence>
<keyword evidence="1" id="KW-0812">Transmembrane</keyword>
<reference evidence="3" key="1">
    <citation type="submission" date="2016-10" db="EMBL/GenBank/DDBJ databases">
        <authorList>
            <person name="Varghese N."/>
            <person name="Submissions S."/>
        </authorList>
    </citation>
    <scope>NUCLEOTIDE SEQUENCE [LARGE SCALE GENOMIC DNA]</scope>
    <source>
        <strain evidence="3">LMG 22563</strain>
    </source>
</reference>
<dbReference type="Proteomes" id="UP000183018">
    <property type="component" value="Unassembled WGS sequence"/>
</dbReference>
<accession>A0A1I3KS50</accession>
<feature type="transmembrane region" description="Helical" evidence="1">
    <location>
        <begin position="111"/>
        <end position="134"/>
    </location>
</feature>
<keyword evidence="1" id="KW-0472">Membrane</keyword>
<feature type="transmembrane region" description="Helical" evidence="1">
    <location>
        <begin position="77"/>
        <end position="99"/>
    </location>
</feature>
<keyword evidence="1" id="KW-1133">Transmembrane helix</keyword>
<evidence type="ECO:0000313" key="3">
    <source>
        <dbReference type="Proteomes" id="UP000183018"/>
    </source>
</evidence>
<sequence length="142" mass="15720">MARNTLRPVAAWILFILSMALIVPATLTYIPASLYLFLGIPEAPGLILFIPLAGYGLYCSWCITLKMDEYTQFGAPLHIYIGVLAGTIGLLMLTKIFGIHRSIQEMMENPFSAIISGYGPLISSYTSLLVIFFMRRTVVDHG</sequence>
<dbReference type="EMBL" id="FORC01000002">
    <property type="protein sequence ID" value="SFI75204.1"/>
    <property type="molecule type" value="Genomic_DNA"/>
</dbReference>
<dbReference type="AlphaFoldDB" id="A0A1I3KS50"/>
<feature type="transmembrane region" description="Helical" evidence="1">
    <location>
        <begin position="12"/>
        <end position="37"/>
    </location>
</feature>
<protein>
    <submittedName>
        <fullName evidence="2">Uncharacterized protein</fullName>
    </submittedName>
</protein>
<evidence type="ECO:0000256" key="1">
    <source>
        <dbReference type="SAM" id="Phobius"/>
    </source>
</evidence>
<feature type="transmembrane region" description="Helical" evidence="1">
    <location>
        <begin position="43"/>
        <end position="65"/>
    </location>
</feature>
<keyword evidence="3" id="KW-1185">Reference proteome</keyword>
<name>A0A1I3KS50_9GAMM</name>
<proteinExistence type="predicted"/>
<dbReference type="STRING" id="289370.SAMN05216602_2677"/>